<feature type="transmembrane region" description="Helical" evidence="1">
    <location>
        <begin position="70"/>
        <end position="93"/>
    </location>
</feature>
<keyword evidence="1" id="KW-0472">Membrane</keyword>
<dbReference type="EMBL" id="SLZR01000006">
    <property type="protein sequence ID" value="TCS41377.1"/>
    <property type="molecule type" value="Genomic_DNA"/>
</dbReference>
<accession>A0A4R3I5U1</accession>
<protein>
    <submittedName>
        <fullName evidence="2">Uncharacterized protein DUF2868</fullName>
    </submittedName>
</protein>
<dbReference type="InterPro" id="IPR021296">
    <property type="entry name" value="DUF2868"/>
</dbReference>
<evidence type="ECO:0000313" key="3">
    <source>
        <dbReference type="Proteomes" id="UP000295793"/>
    </source>
</evidence>
<keyword evidence="3" id="KW-1185">Reference proteome</keyword>
<reference evidence="2 3" key="1">
    <citation type="submission" date="2019-03" db="EMBL/GenBank/DDBJ databases">
        <title>Genomic Encyclopedia of Archaeal and Bacterial Type Strains, Phase II (KMG-II): from individual species to whole genera.</title>
        <authorList>
            <person name="Goeker M."/>
        </authorList>
    </citation>
    <scope>NUCLEOTIDE SEQUENCE [LARGE SCALE GENOMIC DNA]</scope>
    <source>
        <strain evidence="2 3">DSM 15388</strain>
    </source>
</reference>
<keyword evidence="1" id="KW-1133">Transmembrane helix</keyword>
<proteinExistence type="predicted"/>
<feature type="transmembrane region" description="Helical" evidence="1">
    <location>
        <begin position="167"/>
        <end position="186"/>
    </location>
</feature>
<dbReference type="RefSeq" id="WP_132701350.1">
    <property type="nucleotide sequence ID" value="NZ_SLZR01000006.1"/>
</dbReference>
<organism evidence="2 3">
    <name type="scientific">Reinekea marinisedimentorum</name>
    <dbReference type="NCBI Taxonomy" id="230495"/>
    <lineage>
        <taxon>Bacteria</taxon>
        <taxon>Pseudomonadati</taxon>
        <taxon>Pseudomonadota</taxon>
        <taxon>Gammaproteobacteria</taxon>
        <taxon>Oceanospirillales</taxon>
        <taxon>Saccharospirillaceae</taxon>
        <taxon>Reinekea</taxon>
    </lineage>
</organism>
<dbReference type="Proteomes" id="UP000295793">
    <property type="component" value="Unassembled WGS sequence"/>
</dbReference>
<feature type="transmembrane region" description="Helical" evidence="1">
    <location>
        <begin position="99"/>
        <end position="121"/>
    </location>
</feature>
<comment type="caution">
    <text evidence="2">The sequence shown here is derived from an EMBL/GenBank/DDBJ whole genome shotgun (WGS) entry which is preliminary data.</text>
</comment>
<keyword evidence="1" id="KW-0812">Transmembrane</keyword>
<dbReference type="Pfam" id="PF11067">
    <property type="entry name" value="DUF2868"/>
    <property type="match status" value="1"/>
</dbReference>
<gene>
    <name evidence="2" type="ORF">BCF53_106108</name>
</gene>
<sequence>MQTSVSESLSFFYRFGASRALFTWLQFRVFLSDSGWQSRLPEDCRQPGLTVRDTLQNWSDHSAEAELHSLIWVILNIIALLAGSGAMIGALSYSGHEPVNLWLIFGLFAVLPLLLTLFAALGSLLQRSYRSAHSGRVGLVVKVLRLPEQWLPYSRLMVSWSLWQSQSLALLFNVGALAGFFLVALFRDISFGWSSTLIEDTATMVSFFKLFTAPWNMLVSLPADETISATRFFQNQGISVASAGRVWWPTVVMAVLFYGVLPRLLLQQWLAARFRKALSNDISNSGEVERFLNGCQRVTTEAAAAVNEAVAEEQGTKTISVGSKDYCLIGWQNALQNKAVVYQLGLNSWQQDVQWVEETAATVQQPIVIVVDARQTPTGELADCIELMQAQGHSVSVGLLPEVNGDTNSGALRSWQYFVHQHTLEMLKVTELQHD</sequence>
<evidence type="ECO:0000313" key="2">
    <source>
        <dbReference type="EMBL" id="TCS41377.1"/>
    </source>
</evidence>
<evidence type="ECO:0000256" key="1">
    <source>
        <dbReference type="SAM" id="Phobius"/>
    </source>
</evidence>
<name>A0A4R3I5U1_9GAMM</name>
<dbReference type="OrthoDB" id="7056210at2"/>
<feature type="transmembrane region" description="Helical" evidence="1">
    <location>
        <begin position="246"/>
        <end position="266"/>
    </location>
</feature>
<dbReference type="AlphaFoldDB" id="A0A4R3I5U1"/>